<dbReference type="Pfam" id="PF23195">
    <property type="entry name" value="UBQLN1"/>
    <property type="match status" value="1"/>
</dbReference>
<name>L0KVM0_METHD</name>
<keyword evidence="3" id="KW-1185">Reference proteome</keyword>
<dbReference type="HOGENOM" id="CLU_1850666_0_0_2"/>
<dbReference type="STRING" id="867904.Metho_0468"/>
<sequence>MPLKVTFDLRCEKMDYRKFSRVLKNAKQVYREDYVKKLFKSAHYDIGLFEEQLCDFNSSLTYGENRKAKEYMDRTIIAQVLDDASLLLEVISNNPKIPAEQNQEIEAIIDRLEEMRDEIEVLEEVKMMAQIQDKEENQEHERGHRKMYANV</sequence>
<keyword evidence="1" id="KW-0175">Coiled coil</keyword>
<dbReference type="KEGG" id="mhz:Metho_0468"/>
<evidence type="ECO:0000313" key="3">
    <source>
        <dbReference type="Proteomes" id="UP000010866"/>
    </source>
</evidence>
<dbReference type="AlphaFoldDB" id="L0KVM0"/>
<dbReference type="EMBL" id="CP003362">
    <property type="protein sequence ID" value="AGB48735.1"/>
    <property type="molecule type" value="Genomic_DNA"/>
</dbReference>
<accession>L0KVM0</accession>
<dbReference type="Proteomes" id="UP000010866">
    <property type="component" value="Chromosome"/>
</dbReference>
<evidence type="ECO:0000313" key="2">
    <source>
        <dbReference type="EMBL" id="AGB48735.1"/>
    </source>
</evidence>
<protein>
    <submittedName>
        <fullName evidence="2">Uncharacterized protein</fullName>
    </submittedName>
</protein>
<feature type="coiled-coil region" evidence="1">
    <location>
        <begin position="102"/>
        <end position="132"/>
    </location>
</feature>
<organism evidence="2 3">
    <name type="scientific">Methanomethylovorans hollandica (strain DSM 15978 / NBRC 107637 / DMS1)</name>
    <dbReference type="NCBI Taxonomy" id="867904"/>
    <lineage>
        <taxon>Archaea</taxon>
        <taxon>Methanobacteriati</taxon>
        <taxon>Methanobacteriota</taxon>
        <taxon>Stenosarchaea group</taxon>
        <taxon>Methanomicrobia</taxon>
        <taxon>Methanosarcinales</taxon>
        <taxon>Methanosarcinaceae</taxon>
        <taxon>Methanomethylovorans</taxon>
    </lineage>
</organism>
<evidence type="ECO:0000256" key="1">
    <source>
        <dbReference type="SAM" id="Coils"/>
    </source>
</evidence>
<proteinExistence type="predicted"/>
<reference evidence="3" key="1">
    <citation type="submission" date="2012-02" db="EMBL/GenBank/DDBJ databases">
        <title>Complete sequence of chromosome of Methanomethylovorans hollandica DSM 15978.</title>
        <authorList>
            <person name="Lucas S."/>
            <person name="Copeland A."/>
            <person name="Lapidus A."/>
            <person name="Glavina del Rio T."/>
            <person name="Dalin E."/>
            <person name="Tice H."/>
            <person name="Bruce D."/>
            <person name="Goodwin L."/>
            <person name="Pitluck S."/>
            <person name="Peters L."/>
            <person name="Mikhailova N."/>
            <person name="Held B."/>
            <person name="Kyrpides N."/>
            <person name="Mavromatis K."/>
            <person name="Ivanova N."/>
            <person name="Brettin T."/>
            <person name="Detter J.C."/>
            <person name="Han C."/>
            <person name="Larimer F."/>
            <person name="Land M."/>
            <person name="Hauser L."/>
            <person name="Markowitz V."/>
            <person name="Cheng J.-F."/>
            <person name="Hugenholtz P."/>
            <person name="Woyke T."/>
            <person name="Wu D."/>
            <person name="Spring S."/>
            <person name="Schroeder M."/>
            <person name="Brambilla E."/>
            <person name="Klenk H.-P."/>
            <person name="Eisen J.A."/>
        </authorList>
    </citation>
    <scope>NUCLEOTIDE SEQUENCE [LARGE SCALE GENOMIC DNA]</scope>
    <source>
        <strain evidence="3">DSM 15978 / NBRC 107637 / DMS1</strain>
    </source>
</reference>
<gene>
    <name evidence="2" type="ordered locus">Metho_0468</name>
</gene>